<proteinExistence type="predicted"/>
<sequence>MERQASSCAVRGTKHFVSVTPGAETCAPQEPESSSFPALHMAGDVVYADIRTPGSASRTSETRAANRRSDSQCPHWHRRTLWISGTLNIIAVLAFVGCGVWVFRSHQKSSAVECKWNNSSAGAQPAPSCPLDWQLHGRKCYYFSAKTDRKNWSTSHEDCSSRSSHLVVIEDKAELLHGFDASTKTVITTDASGKRLGLVLSQIDKNA</sequence>
<keyword evidence="5" id="KW-1185">Reference proteome</keyword>
<reference evidence="4" key="1">
    <citation type="journal article" date="2022" name="bioRxiv">
        <title>Sequencing and chromosome-scale assembly of the giantPleurodeles waltlgenome.</title>
        <authorList>
            <person name="Brown T."/>
            <person name="Elewa A."/>
            <person name="Iarovenko S."/>
            <person name="Subramanian E."/>
            <person name="Araus A.J."/>
            <person name="Petzold A."/>
            <person name="Susuki M."/>
            <person name="Suzuki K.-i.T."/>
            <person name="Hayashi T."/>
            <person name="Toyoda A."/>
            <person name="Oliveira C."/>
            <person name="Osipova E."/>
            <person name="Leigh N.D."/>
            <person name="Simon A."/>
            <person name="Yun M.H."/>
        </authorList>
    </citation>
    <scope>NUCLEOTIDE SEQUENCE</scope>
    <source>
        <strain evidence="4">20211129_DDA</strain>
        <tissue evidence="4">Liver</tissue>
    </source>
</reference>
<evidence type="ECO:0000256" key="1">
    <source>
        <dbReference type="ARBA" id="ARBA00022989"/>
    </source>
</evidence>
<dbReference type="InterPro" id="IPR016186">
    <property type="entry name" value="C-type_lectin-like/link_sf"/>
</dbReference>
<dbReference type="SUPFAM" id="SSF56436">
    <property type="entry name" value="C-type lectin-like"/>
    <property type="match status" value="1"/>
</dbReference>
<dbReference type="InterPro" id="IPR051527">
    <property type="entry name" value="KLR_subfamily_B"/>
</dbReference>
<keyword evidence="3" id="KW-0472">Membrane</keyword>
<dbReference type="Proteomes" id="UP001066276">
    <property type="component" value="Chromosome 7"/>
</dbReference>
<dbReference type="AlphaFoldDB" id="A0AAV7P1W0"/>
<evidence type="ECO:0000256" key="2">
    <source>
        <dbReference type="ARBA" id="ARBA00023157"/>
    </source>
</evidence>
<accession>A0AAV7P1W0</accession>
<keyword evidence="2" id="KW-1015">Disulfide bond</keyword>
<comment type="caution">
    <text evidence="4">The sequence shown here is derived from an EMBL/GenBank/DDBJ whole genome shotgun (WGS) entry which is preliminary data.</text>
</comment>
<dbReference type="InterPro" id="IPR016187">
    <property type="entry name" value="CTDL_fold"/>
</dbReference>
<evidence type="ECO:0000256" key="3">
    <source>
        <dbReference type="SAM" id="Phobius"/>
    </source>
</evidence>
<dbReference type="GO" id="GO:0038023">
    <property type="term" value="F:signaling receptor activity"/>
    <property type="evidence" value="ECO:0007669"/>
    <property type="project" value="TreeGrafter"/>
</dbReference>
<evidence type="ECO:0000313" key="4">
    <source>
        <dbReference type="EMBL" id="KAJ1122131.1"/>
    </source>
</evidence>
<dbReference type="EMBL" id="JANPWB010000011">
    <property type="protein sequence ID" value="KAJ1122131.1"/>
    <property type="molecule type" value="Genomic_DNA"/>
</dbReference>
<gene>
    <name evidence="4" type="ORF">NDU88_000635</name>
</gene>
<dbReference type="GO" id="GO:0009986">
    <property type="term" value="C:cell surface"/>
    <property type="evidence" value="ECO:0007669"/>
    <property type="project" value="TreeGrafter"/>
</dbReference>
<protein>
    <submittedName>
        <fullName evidence="4">Uncharacterized protein</fullName>
    </submittedName>
</protein>
<name>A0AAV7P1W0_PLEWA</name>
<evidence type="ECO:0000313" key="5">
    <source>
        <dbReference type="Proteomes" id="UP001066276"/>
    </source>
</evidence>
<dbReference type="GO" id="GO:0042269">
    <property type="term" value="P:regulation of natural killer cell mediated cytotoxicity"/>
    <property type="evidence" value="ECO:0007669"/>
    <property type="project" value="TreeGrafter"/>
</dbReference>
<dbReference type="GO" id="GO:0005886">
    <property type="term" value="C:plasma membrane"/>
    <property type="evidence" value="ECO:0007669"/>
    <property type="project" value="TreeGrafter"/>
</dbReference>
<keyword evidence="1 3" id="KW-1133">Transmembrane helix</keyword>
<dbReference type="PANTHER" id="PTHR46784">
    <property type="entry name" value="KILLER CELL LECTIN-LIKE RECEPTOR SUBFAMILY B MEMBER 1"/>
    <property type="match status" value="1"/>
</dbReference>
<dbReference type="Gene3D" id="3.10.100.10">
    <property type="entry name" value="Mannose-Binding Protein A, subunit A"/>
    <property type="match status" value="1"/>
</dbReference>
<feature type="transmembrane region" description="Helical" evidence="3">
    <location>
        <begin position="81"/>
        <end position="103"/>
    </location>
</feature>
<dbReference type="PANTHER" id="PTHR46784:SF1">
    <property type="entry name" value="KILLER CELL LECTIN-LIKE RECEPTOR SUBFAMILY B MEMBER 1"/>
    <property type="match status" value="1"/>
</dbReference>
<organism evidence="4 5">
    <name type="scientific">Pleurodeles waltl</name>
    <name type="common">Iberian ribbed newt</name>
    <dbReference type="NCBI Taxonomy" id="8319"/>
    <lineage>
        <taxon>Eukaryota</taxon>
        <taxon>Metazoa</taxon>
        <taxon>Chordata</taxon>
        <taxon>Craniata</taxon>
        <taxon>Vertebrata</taxon>
        <taxon>Euteleostomi</taxon>
        <taxon>Amphibia</taxon>
        <taxon>Batrachia</taxon>
        <taxon>Caudata</taxon>
        <taxon>Salamandroidea</taxon>
        <taxon>Salamandridae</taxon>
        <taxon>Pleurodelinae</taxon>
        <taxon>Pleurodeles</taxon>
    </lineage>
</organism>
<keyword evidence="3" id="KW-0812">Transmembrane</keyword>